<protein>
    <recommendedName>
        <fullName evidence="2">histidine kinase</fullName>
        <ecNumber evidence="2">2.7.13.3</ecNumber>
    </recommendedName>
</protein>
<gene>
    <name evidence="3" type="ORF">NE398_06155</name>
</gene>
<dbReference type="Proteomes" id="UP001141183">
    <property type="component" value="Unassembled WGS sequence"/>
</dbReference>
<reference evidence="3" key="1">
    <citation type="submission" date="2022-05" db="EMBL/GenBank/DDBJ databases">
        <title>Draft genome sequence of Clostridium tertium strain CP3 isolated from Peru.</title>
        <authorList>
            <person name="Hurtado R."/>
            <person name="Lima L."/>
            <person name="Sousa T."/>
            <person name="Jaiswal A.K."/>
            <person name="Tiwari S."/>
            <person name="Maturrano L."/>
            <person name="Brenig B."/>
            <person name="Azevedo V."/>
        </authorList>
    </citation>
    <scope>NUCLEOTIDE SEQUENCE</scope>
    <source>
        <strain evidence="3">CP3</strain>
    </source>
</reference>
<dbReference type="SUPFAM" id="SSF47384">
    <property type="entry name" value="Homodimeric domain of signal transducing histidine kinase"/>
    <property type="match status" value="1"/>
</dbReference>
<evidence type="ECO:0000313" key="4">
    <source>
        <dbReference type="Proteomes" id="UP001141183"/>
    </source>
</evidence>
<dbReference type="Gene3D" id="1.10.287.130">
    <property type="match status" value="1"/>
</dbReference>
<name>A0A9X3XKI4_9CLOT</name>
<keyword evidence="3" id="KW-0418">Kinase</keyword>
<dbReference type="GO" id="GO:0000155">
    <property type="term" value="F:phosphorelay sensor kinase activity"/>
    <property type="evidence" value="ECO:0007669"/>
    <property type="project" value="InterPro"/>
</dbReference>
<keyword evidence="3" id="KW-0808">Transferase</keyword>
<dbReference type="InterPro" id="IPR036097">
    <property type="entry name" value="HisK_dim/P_sf"/>
</dbReference>
<organism evidence="3 4">
    <name type="scientific">Clostridium tertium</name>
    <dbReference type="NCBI Taxonomy" id="1559"/>
    <lineage>
        <taxon>Bacteria</taxon>
        <taxon>Bacillati</taxon>
        <taxon>Bacillota</taxon>
        <taxon>Clostridia</taxon>
        <taxon>Eubacteriales</taxon>
        <taxon>Clostridiaceae</taxon>
        <taxon>Clostridium</taxon>
    </lineage>
</organism>
<proteinExistence type="predicted"/>
<evidence type="ECO:0000256" key="2">
    <source>
        <dbReference type="ARBA" id="ARBA00012438"/>
    </source>
</evidence>
<dbReference type="EMBL" id="JAMRYU010000005">
    <property type="protein sequence ID" value="MDC4239744.1"/>
    <property type="molecule type" value="Genomic_DNA"/>
</dbReference>
<sequence>MSEKLKLKDEQEKNVFRKINHELKTSLTNISGYTQILREENF</sequence>
<dbReference type="RefSeq" id="WP_141396880.1">
    <property type="nucleotide sequence ID" value="NZ_CABKOG010000003.1"/>
</dbReference>
<comment type="catalytic activity">
    <reaction evidence="1">
        <text>ATP + protein L-histidine = ADP + protein N-phospho-L-histidine.</text>
        <dbReference type="EC" id="2.7.13.3"/>
    </reaction>
</comment>
<dbReference type="AlphaFoldDB" id="A0A9X3XKI4"/>
<keyword evidence="4" id="KW-1185">Reference proteome</keyword>
<dbReference type="EC" id="2.7.13.3" evidence="2"/>
<evidence type="ECO:0000313" key="3">
    <source>
        <dbReference type="EMBL" id="MDC4239744.1"/>
    </source>
</evidence>
<evidence type="ECO:0000256" key="1">
    <source>
        <dbReference type="ARBA" id="ARBA00000085"/>
    </source>
</evidence>
<accession>A0A9X3XKI4</accession>
<comment type="caution">
    <text evidence="3">The sequence shown here is derived from an EMBL/GenBank/DDBJ whole genome shotgun (WGS) entry which is preliminary data.</text>
</comment>